<accession>A0A2X2UDX4</accession>
<evidence type="ECO:0000313" key="3">
    <source>
        <dbReference type="Proteomes" id="UP000251853"/>
    </source>
</evidence>
<evidence type="ECO:0000313" key="2">
    <source>
        <dbReference type="EMBL" id="SQB16562.1"/>
    </source>
</evidence>
<proteinExistence type="predicted"/>
<dbReference type="RefSeq" id="WP_112483335.1">
    <property type="nucleotide sequence ID" value="NZ_JAIWZC010000001.1"/>
</dbReference>
<dbReference type="Proteomes" id="UP000251853">
    <property type="component" value="Unassembled WGS sequence"/>
</dbReference>
<reference evidence="2 3" key="1">
    <citation type="submission" date="2018-06" db="EMBL/GenBank/DDBJ databases">
        <authorList>
            <consortium name="Pathogen Informatics"/>
            <person name="Doyle S."/>
        </authorList>
    </citation>
    <scope>NUCLEOTIDE SEQUENCE [LARGE SCALE GENOMIC DNA]</scope>
    <source>
        <strain evidence="2 3">NCTC11224</strain>
    </source>
</reference>
<feature type="coiled-coil region" evidence="1">
    <location>
        <begin position="263"/>
        <end position="290"/>
    </location>
</feature>
<dbReference type="AlphaFoldDB" id="A0A2X2UDX4"/>
<evidence type="ECO:0008006" key="4">
    <source>
        <dbReference type="Google" id="ProtNLM"/>
    </source>
</evidence>
<keyword evidence="3" id="KW-1185">Reference proteome</keyword>
<protein>
    <recommendedName>
        <fullName evidence="4">DUF2325 domain-containing protein</fullName>
    </recommendedName>
</protein>
<gene>
    <name evidence="2" type="ORF">NCTC11224_05622</name>
</gene>
<name>A0A2X2UDX4_9FIRM</name>
<keyword evidence="1" id="KW-0175">Coiled coil</keyword>
<evidence type="ECO:0000256" key="1">
    <source>
        <dbReference type="SAM" id="Coils"/>
    </source>
</evidence>
<dbReference type="EMBL" id="UAVW01000021">
    <property type="protein sequence ID" value="SQB16562.1"/>
    <property type="molecule type" value="Genomic_DNA"/>
</dbReference>
<feature type="coiled-coil region" evidence="1">
    <location>
        <begin position="493"/>
        <end position="552"/>
    </location>
</feature>
<sequence length="667" mass="78092">MGNKKKRVNTDPTLSAIRDIFHENLQLANKVQRKTRTDIITKLDLTEKFCNRRIKAVAHLMPEMKARYSDTYPEIDIMNEFADIASLPILTYDIIDAESYLCLGAAIWMLDQIWEEHEMQELCDLLPADCDYVEMPDIYDTRFSYDFIERMLYVIQNRYGETNRHVVPPDIFSKKDDSIFHAVLDLVPDIAKEMAAAQLKTKFWEWADLYFKALNPLMYEMRKRDKALDRLTKQIDGFKGKVASKKPTLPLTTPLPLLGNPPVNSTKREAEMLLNQINKAEDEHNEISKKIGDFRFSSLQAGSMRKYHLEQFMGADFAEAMCNFPIEDPYELCFAILYLFDQDDDYAWVYSFMTGVICRAATMLPWGFERYDEENDGFWFDDGDWIPSMPLNPEWYETKYTGRRYEDDEDDPHEVSIAQIIYEHTGAILPRNMHRFDDAFRPLKKRGMKPSEANMVCALMNVLGEASRQRQYVPDIEEDFDWDDFVQEEEPEENSIAEENERLKKELAQLKEQAKKANYSLSRENRELKEKLEKAESAAGEMTQELADLREIVFNQQNVVEDKKEETKTTFPYHTTRRLVAFGGHDSWLREIKFKVPDVRFMGEDISSPEIIRRADVVWIQTNCIGHKSYYGIIDLARKYGRKVRYFKYASATKCAEQVVEEENTDK</sequence>
<organism evidence="2 3">
    <name type="scientific">Enterocloster clostridioformis</name>
    <dbReference type="NCBI Taxonomy" id="1531"/>
    <lineage>
        <taxon>Bacteria</taxon>
        <taxon>Bacillati</taxon>
        <taxon>Bacillota</taxon>
        <taxon>Clostridia</taxon>
        <taxon>Lachnospirales</taxon>
        <taxon>Lachnospiraceae</taxon>
        <taxon>Enterocloster</taxon>
    </lineage>
</organism>